<feature type="signal peptide" evidence="1">
    <location>
        <begin position="1"/>
        <end position="24"/>
    </location>
</feature>
<evidence type="ECO:0000256" key="1">
    <source>
        <dbReference type="SAM" id="SignalP"/>
    </source>
</evidence>
<protein>
    <recommendedName>
        <fullName evidence="4">DUF2490 domain-containing protein</fullName>
    </recommendedName>
</protein>
<dbReference type="Pfam" id="PF10677">
    <property type="entry name" value="DUF2490"/>
    <property type="match status" value="1"/>
</dbReference>
<dbReference type="OrthoDB" id="5381041at2"/>
<dbReference type="AlphaFoldDB" id="A0A1I5PRH4"/>
<accession>A0A1I5PRH4</accession>
<dbReference type="EMBL" id="FOXP01000001">
    <property type="protein sequence ID" value="SFP36517.1"/>
    <property type="molecule type" value="Genomic_DNA"/>
</dbReference>
<dbReference type="RefSeq" id="WP_093330099.1">
    <property type="nucleotide sequence ID" value="NZ_FOXP01000001.1"/>
</dbReference>
<proteinExistence type="predicted"/>
<evidence type="ECO:0000313" key="3">
    <source>
        <dbReference type="Proteomes" id="UP000199586"/>
    </source>
</evidence>
<dbReference type="STRING" id="634430.SAMN04488241_101176"/>
<reference evidence="2 3" key="1">
    <citation type="submission" date="2016-10" db="EMBL/GenBank/DDBJ databases">
        <authorList>
            <person name="de Groot N.N."/>
        </authorList>
    </citation>
    <scope>NUCLEOTIDE SEQUENCE [LARGE SCALE GENOMIC DNA]</scope>
    <source>
        <strain evidence="2 3">CGMCC 1.9113</strain>
    </source>
</reference>
<keyword evidence="1" id="KW-0732">Signal</keyword>
<organism evidence="2 3">
    <name type="scientific">Sphingomonas rubra</name>
    <dbReference type="NCBI Taxonomy" id="634430"/>
    <lineage>
        <taxon>Bacteria</taxon>
        <taxon>Pseudomonadati</taxon>
        <taxon>Pseudomonadota</taxon>
        <taxon>Alphaproteobacteria</taxon>
        <taxon>Sphingomonadales</taxon>
        <taxon>Sphingomonadaceae</taxon>
        <taxon>Sphingomonas</taxon>
    </lineage>
</organism>
<evidence type="ECO:0000313" key="2">
    <source>
        <dbReference type="EMBL" id="SFP36517.1"/>
    </source>
</evidence>
<sequence length="227" mass="25268">MFPRLLAAACLAATFLVVATPAAARTEHDLSSWTNVTVQGPVAGDLVFFAEIQPRVQQDVSHLDQLLLRGAIGYKVTPRLTLYQGYLHVAEPLRGRRDRNEERPFQQATWLVPVPHGELQSRTRFEQRFRSDGNDVAFRLRQMLRYELPAGKGKARPLIHAEAFVALNDADWGPRAGFDQLRTFAGAEVPLFGTSTAELGYMNQTVNRTGGAVLVNHIASVTMFVRL</sequence>
<name>A0A1I5PRH4_9SPHN</name>
<dbReference type="InterPro" id="IPR019619">
    <property type="entry name" value="DUF2490"/>
</dbReference>
<feature type="chain" id="PRO_5011642057" description="DUF2490 domain-containing protein" evidence="1">
    <location>
        <begin position="25"/>
        <end position="227"/>
    </location>
</feature>
<evidence type="ECO:0008006" key="4">
    <source>
        <dbReference type="Google" id="ProtNLM"/>
    </source>
</evidence>
<gene>
    <name evidence="2" type="ORF">SAMN04488241_101176</name>
</gene>
<dbReference type="Proteomes" id="UP000199586">
    <property type="component" value="Unassembled WGS sequence"/>
</dbReference>
<keyword evidence="3" id="KW-1185">Reference proteome</keyword>